<feature type="domain" description="Methyltransferase" evidence="5">
    <location>
        <begin position="98"/>
        <end position="225"/>
    </location>
</feature>
<evidence type="ECO:0000313" key="7">
    <source>
        <dbReference type="Proteomes" id="UP000235658"/>
    </source>
</evidence>
<dbReference type="Gene3D" id="3.40.50.150">
    <property type="entry name" value="Vaccinia Virus protein VP39"/>
    <property type="match status" value="1"/>
</dbReference>
<organism evidence="6 7">
    <name type="scientific">Anaerococcus hydrogenalis</name>
    <dbReference type="NCBI Taxonomy" id="33029"/>
    <lineage>
        <taxon>Bacteria</taxon>
        <taxon>Bacillati</taxon>
        <taxon>Bacillota</taxon>
        <taxon>Tissierellia</taxon>
        <taxon>Tissierellales</taxon>
        <taxon>Peptoniphilaceae</taxon>
        <taxon>Anaerococcus</taxon>
    </lineage>
</organism>
<dbReference type="InterPro" id="IPR019874">
    <property type="entry name" value="RF_methyltr_PrmC"/>
</dbReference>
<dbReference type="EMBL" id="PNHP01000002">
    <property type="protein sequence ID" value="PMC81892.1"/>
    <property type="molecule type" value="Genomic_DNA"/>
</dbReference>
<proteinExistence type="inferred from homology"/>
<dbReference type="GO" id="GO:0003676">
    <property type="term" value="F:nucleic acid binding"/>
    <property type="evidence" value="ECO:0007669"/>
    <property type="project" value="InterPro"/>
</dbReference>
<dbReference type="InterPro" id="IPR050320">
    <property type="entry name" value="N5-glutamine_MTase"/>
</dbReference>
<evidence type="ECO:0000313" key="6">
    <source>
        <dbReference type="EMBL" id="PMC81892.1"/>
    </source>
</evidence>
<dbReference type="RefSeq" id="WP_004817397.1">
    <property type="nucleotide sequence ID" value="NZ_CAUPDS010000006.1"/>
</dbReference>
<dbReference type="SUPFAM" id="SSF53335">
    <property type="entry name" value="S-adenosyl-L-methionine-dependent methyltransferases"/>
    <property type="match status" value="1"/>
</dbReference>
<dbReference type="GeneID" id="84578310"/>
<name>A0A2N6UJP3_9FIRM</name>
<feature type="binding site" evidence="4">
    <location>
        <begin position="171"/>
        <end position="174"/>
    </location>
    <ligand>
        <name>substrate</name>
    </ligand>
</feature>
<gene>
    <name evidence="4 6" type="primary">prmC</name>
    <name evidence="6" type="ORF">CJ192_03850</name>
</gene>
<accession>A0A2N6UJP3</accession>
<dbReference type="GO" id="GO:0102559">
    <property type="term" value="F:peptide chain release factor N(5)-glutamine methyltransferase activity"/>
    <property type="evidence" value="ECO:0007669"/>
    <property type="project" value="UniProtKB-EC"/>
</dbReference>
<comment type="caution">
    <text evidence="4">Lacks conserved residue(s) required for the propagation of feature annotation.</text>
</comment>
<evidence type="ECO:0000256" key="4">
    <source>
        <dbReference type="HAMAP-Rule" id="MF_02126"/>
    </source>
</evidence>
<dbReference type="Pfam" id="PF13847">
    <property type="entry name" value="Methyltransf_31"/>
    <property type="match status" value="1"/>
</dbReference>
<comment type="function">
    <text evidence="4">Methylates the class 1 translation termination release factors RF1/PrfA and RF2/PrfB on the glutamine residue of the universally conserved GGQ motif.</text>
</comment>
<feature type="binding site" evidence="4">
    <location>
        <position position="129"/>
    </location>
    <ligand>
        <name>S-adenosyl-L-methionine</name>
        <dbReference type="ChEBI" id="CHEBI:59789"/>
    </ligand>
</feature>
<dbReference type="AlphaFoldDB" id="A0A2N6UJP3"/>
<keyword evidence="2 4" id="KW-0808">Transferase</keyword>
<protein>
    <recommendedName>
        <fullName evidence="4">Release factor glutamine methyltransferase</fullName>
        <shortName evidence="4">RF MTase</shortName>
        <ecNumber evidence="4">2.1.1.297</ecNumber>
    </recommendedName>
    <alternativeName>
        <fullName evidence="4">N5-glutamine methyltransferase PrmC</fullName>
    </alternativeName>
    <alternativeName>
        <fullName evidence="4">Protein-(glutamine-N5) MTase PrmC</fullName>
    </alternativeName>
    <alternativeName>
        <fullName evidence="4">Protein-glutamine N-methyltransferase PrmC</fullName>
    </alternativeName>
</protein>
<dbReference type="PROSITE" id="PS00092">
    <property type="entry name" value="N6_MTASE"/>
    <property type="match status" value="1"/>
</dbReference>
<dbReference type="GO" id="GO:0032259">
    <property type="term" value="P:methylation"/>
    <property type="evidence" value="ECO:0007669"/>
    <property type="project" value="UniProtKB-KW"/>
</dbReference>
<reference evidence="6 7" key="1">
    <citation type="submission" date="2017-09" db="EMBL/GenBank/DDBJ databases">
        <title>Bacterial strain isolated from the female urinary microbiota.</title>
        <authorList>
            <person name="Thomas-White K."/>
            <person name="Kumar N."/>
            <person name="Forster S."/>
            <person name="Putonti C."/>
            <person name="Lawley T."/>
            <person name="Wolfe A.J."/>
        </authorList>
    </citation>
    <scope>NUCLEOTIDE SEQUENCE [LARGE SCALE GENOMIC DNA]</scope>
    <source>
        <strain evidence="6 7">UMB0204</strain>
    </source>
</reference>
<dbReference type="InterPro" id="IPR025714">
    <property type="entry name" value="Methyltranfer_dom"/>
</dbReference>
<feature type="binding site" evidence="4">
    <location>
        <position position="171"/>
    </location>
    <ligand>
        <name>S-adenosyl-L-methionine</name>
        <dbReference type="ChEBI" id="CHEBI:59789"/>
    </ligand>
</feature>
<evidence type="ECO:0000256" key="1">
    <source>
        <dbReference type="ARBA" id="ARBA00022603"/>
    </source>
</evidence>
<comment type="similarity">
    <text evidence="4">Belongs to the protein N5-glutamine methyltransferase family. PrmC subfamily.</text>
</comment>
<dbReference type="NCBIfam" id="TIGR03534">
    <property type="entry name" value="RF_mod_PrmC"/>
    <property type="match status" value="1"/>
</dbReference>
<dbReference type="HAMAP" id="MF_02126">
    <property type="entry name" value="RF_methyltr_PrmC"/>
    <property type="match status" value="1"/>
</dbReference>
<dbReference type="PANTHER" id="PTHR18895">
    <property type="entry name" value="HEMK METHYLTRANSFERASE"/>
    <property type="match status" value="1"/>
</dbReference>
<dbReference type="EC" id="2.1.1.297" evidence="4"/>
<evidence type="ECO:0000256" key="2">
    <source>
        <dbReference type="ARBA" id="ARBA00022679"/>
    </source>
</evidence>
<dbReference type="PANTHER" id="PTHR18895:SF74">
    <property type="entry name" value="MTRF1L RELEASE FACTOR GLUTAMINE METHYLTRANSFERASE"/>
    <property type="match status" value="1"/>
</dbReference>
<dbReference type="InterPro" id="IPR004556">
    <property type="entry name" value="HemK-like"/>
</dbReference>
<dbReference type="CDD" id="cd02440">
    <property type="entry name" value="AdoMet_MTases"/>
    <property type="match status" value="1"/>
</dbReference>
<feature type="binding site" evidence="4">
    <location>
        <begin position="106"/>
        <end position="110"/>
    </location>
    <ligand>
        <name>S-adenosyl-L-methionine</name>
        <dbReference type="ChEBI" id="CHEBI:59789"/>
    </ligand>
</feature>
<dbReference type="Gene3D" id="1.10.8.10">
    <property type="entry name" value="DNA helicase RuvA subunit, C-terminal domain"/>
    <property type="match status" value="1"/>
</dbReference>
<dbReference type="Proteomes" id="UP000235658">
    <property type="component" value="Unassembled WGS sequence"/>
</dbReference>
<dbReference type="InterPro" id="IPR002052">
    <property type="entry name" value="DNA_methylase_N6_adenine_CS"/>
</dbReference>
<keyword evidence="1 4" id="KW-0489">Methyltransferase</keyword>
<dbReference type="InterPro" id="IPR029063">
    <property type="entry name" value="SAM-dependent_MTases_sf"/>
</dbReference>
<comment type="caution">
    <text evidence="6">The sequence shown here is derived from an EMBL/GenBank/DDBJ whole genome shotgun (WGS) entry which is preliminary data.</text>
</comment>
<evidence type="ECO:0000256" key="3">
    <source>
        <dbReference type="ARBA" id="ARBA00022691"/>
    </source>
</evidence>
<evidence type="ECO:0000259" key="5">
    <source>
        <dbReference type="Pfam" id="PF13847"/>
    </source>
</evidence>
<keyword evidence="3 4" id="KW-0949">S-adenosyl-L-methionine</keyword>
<dbReference type="NCBIfam" id="TIGR00536">
    <property type="entry name" value="hemK_fam"/>
    <property type="match status" value="1"/>
</dbReference>
<sequence>MKIKDILEKENDDLIIALTYLLNTNKNLLYLKKEEKLEKDIEEKLLKIQDKISKGYPLQYAIGKWNFYGLDLLVDKRALIPRYETEILVDMIINDKVKKDKILDIGSGSGAISLALSYNLKNSKVLGIDISKDAINLSKENKKNLSIKNVEFKESDIFSNVEGKFDIIVSNPPYINKEDFENLDKKLSYEPQNALLGGDDGLFFYRKIILNAKKFLNKNGKIYLEIGYDQKNPIINLLKEEGYKDIRAYKDFNDFDRIIIACI</sequence>
<comment type="catalytic activity">
    <reaction evidence="4">
        <text>L-glutaminyl-[peptide chain release factor] + S-adenosyl-L-methionine = N(5)-methyl-L-glutaminyl-[peptide chain release factor] + S-adenosyl-L-homocysteine + H(+)</text>
        <dbReference type="Rhea" id="RHEA:42896"/>
        <dbReference type="Rhea" id="RHEA-COMP:10271"/>
        <dbReference type="Rhea" id="RHEA-COMP:10272"/>
        <dbReference type="ChEBI" id="CHEBI:15378"/>
        <dbReference type="ChEBI" id="CHEBI:30011"/>
        <dbReference type="ChEBI" id="CHEBI:57856"/>
        <dbReference type="ChEBI" id="CHEBI:59789"/>
        <dbReference type="ChEBI" id="CHEBI:61891"/>
        <dbReference type="EC" id="2.1.1.297"/>
    </reaction>
</comment>